<evidence type="ECO:0000313" key="3">
    <source>
        <dbReference type="Proteomes" id="UP000410492"/>
    </source>
</evidence>
<dbReference type="OrthoDB" id="6703828at2759"/>
<gene>
    <name evidence="2" type="ORF">CALMAC_LOCUS5623</name>
</gene>
<protein>
    <recommendedName>
        <fullName evidence="4">Reverse transcriptase domain-containing protein</fullName>
    </recommendedName>
</protein>
<dbReference type="PANTHER" id="PTHR31649">
    <property type="entry name" value="AGAP009604-PA"/>
    <property type="match status" value="1"/>
</dbReference>
<dbReference type="EMBL" id="CAACVG010006821">
    <property type="protein sequence ID" value="VEN41980.1"/>
    <property type="molecule type" value="Genomic_DNA"/>
</dbReference>
<evidence type="ECO:0008006" key="4">
    <source>
        <dbReference type="Google" id="ProtNLM"/>
    </source>
</evidence>
<reference evidence="2 3" key="1">
    <citation type="submission" date="2019-01" db="EMBL/GenBank/DDBJ databases">
        <authorList>
            <person name="Sayadi A."/>
        </authorList>
    </citation>
    <scope>NUCLEOTIDE SEQUENCE [LARGE SCALE GENOMIC DNA]</scope>
</reference>
<dbReference type="AlphaFoldDB" id="A0A653C284"/>
<proteinExistence type="predicted"/>
<keyword evidence="3" id="KW-1185">Reference proteome</keyword>
<accession>A0A653C284</accession>
<dbReference type="Proteomes" id="UP000410492">
    <property type="component" value="Unassembled WGS sequence"/>
</dbReference>
<organism evidence="2 3">
    <name type="scientific">Callosobruchus maculatus</name>
    <name type="common">Southern cowpea weevil</name>
    <name type="synonym">Pulse bruchid</name>
    <dbReference type="NCBI Taxonomy" id="64391"/>
    <lineage>
        <taxon>Eukaryota</taxon>
        <taxon>Metazoa</taxon>
        <taxon>Ecdysozoa</taxon>
        <taxon>Arthropoda</taxon>
        <taxon>Hexapoda</taxon>
        <taxon>Insecta</taxon>
        <taxon>Pterygota</taxon>
        <taxon>Neoptera</taxon>
        <taxon>Endopterygota</taxon>
        <taxon>Coleoptera</taxon>
        <taxon>Polyphaga</taxon>
        <taxon>Cucujiformia</taxon>
        <taxon>Chrysomeloidea</taxon>
        <taxon>Chrysomelidae</taxon>
        <taxon>Bruchinae</taxon>
        <taxon>Bruchini</taxon>
        <taxon>Callosobruchus</taxon>
    </lineage>
</organism>
<evidence type="ECO:0000256" key="1">
    <source>
        <dbReference type="SAM" id="SignalP"/>
    </source>
</evidence>
<dbReference type="PANTHER" id="PTHR31649:SF10">
    <property type="entry name" value="IP19903P-RELATED"/>
    <property type="match status" value="1"/>
</dbReference>
<feature type="chain" id="PRO_5024818731" description="Reverse transcriptase domain-containing protein" evidence="1">
    <location>
        <begin position="19"/>
        <end position="369"/>
    </location>
</feature>
<sequence>MELLLCFVLAVTFSAGQSAIFNKEGEVSDLQLYLDCYWRQYNQGEIPPDAVIGGHDLHNRLSYIGQALVYAEAFNQTIYAEVPFNLNPHTNKQVLGVGGPIDVISHIKLAAYGLPPGLCQWLNSDRSLFFEVEDCSSDVISINAGVSQGSVLSPTLFLLYINELLFADDSTLISCMEPGKPVSSQETVHWRQQHGLQINVDIKTIVECGLVNKVQFNVQNTQATTLTKKSHIGLPRRRNYCCSLKLLDTIQKRLNRLIGTPNLTKDLHSLEHRKILCCAYEDSVEWIRTTSQNLFLDLTNRKPVLGGQQLHLEAPVKHDLLIGRTSSVNEQIVGKVLINRVQDVIFYYVNSNSTAMLNANPYEVLVYRA</sequence>
<name>A0A653C284_CALMS</name>
<feature type="signal peptide" evidence="1">
    <location>
        <begin position="1"/>
        <end position="18"/>
    </location>
</feature>
<evidence type="ECO:0000313" key="2">
    <source>
        <dbReference type="EMBL" id="VEN41980.1"/>
    </source>
</evidence>
<keyword evidence="1" id="KW-0732">Signal</keyword>